<dbReference type="SUPFAM" id="SSF54928">
    <property type="entry name" value="RNA-binding domain, RBD"/>
    <property type="match status" value="1"/>
</dbReference>
<keyword evidence="3" id="KW-0694">RNA-binding</keyword>
<accession>A0ABY7DE75</accession>
<keyword evidence="2" id="KW-0539">Nucleus</keyword>
<feature type="compositionally biased region" description="Polar residues" evidence="4">
    <location>
        <begin position="224"/>
        <end position="248"/>
    </location>
</feature>
<sequence length="576" mass="63149">MQAVNLFSWSAGSLFSSHSSGGLNCTTSSRGRFSSSFVVKIDSTSSQNFRMDTSDSRSSNLHRSRARRNDVFNMRPDRSLSRSIVAPYSVMWSPDALFQSTVPGLGTRKISCGGTCKSGTFSRLGWCGLIKNADISLTLINSLYKCGVVDVPCSRVLKLAEEKFKVLRCHVEGQEVEDPAKLGWGHHSCVVKKPGTVRITVLLDEKIHICLVDIRGSWEASMAEEQQTESMGEMQQSDGGSANGGNPQESDDDRKLFVGGLSWETTENDLKEYFEKYGKVASCNLKKDLETMRSRGFGFVVFESAEAVEKNKTIDPKRANPKGRFQDPPIKKIYVAKVDPAVSEEEIKEYFGQWGEVEKVEAPFDKEKEQRRNFVFVEFKNEESVDKVLNHSTENPEFKHSLGSDEFTRDMAMDMSSLLKLRRQLPDSVDEEGEVSSGVEIGGVVAEEAGVDMEDGMTTTVDMAVVVMADTATATEIMEDMVADTVAMEVMMDTVAGEVMISTVDMVVMADTEDTEVAMTTVAGEAMATKLELMDLQVRQQVTGKPPSQCVGPAVATGRTSSFSGAGAIIVLSMCT</sequence>
<evidence type="ECO:0000313" key="7">
    <source>
        <dbReference type="Proteomes" id="UP001164746"/>
    </source>
</evidence>
<feature type="domain" description="RRM" evidence="5">
    <location>
        <begin position="331"/>
        <end position="418"/>
    </location>
</feature>
<evidence type="ECO:0000259" key="5">
    <source>
        <dbReference type="PROSITE" id="PS50102"/>
    </source>
</evidence>
<protein>
    <submittedName>
        <fullName evidence="6">ROAA-like protein</fullName>
    </submittedName>
</protein>
<dbReference type="SMART" id="SM00360">
    <property type="entry name" value="RRM"/>
    <property type="match status" value="2"/>
</dbReference>
<organism evidence="6 7">
    <name type="scientific">Mya arenaria</name>
    <name type="common">Soft-shell clam</name>
    <dbReference type="NCBI Taxonomy" id="6604"/>
    <lineage>
        <taxon>Eukaryota</taxon>
        <taxon>Metazoa</taxon>
        <taxon>Spiralia</taxon>
        <taxon>Lophotrochozoa</taxon>
        <taxon>Mollusca</taxon>
        <taxon>Bivalvia</taxon>
        <taxon>Autobranchia</taxon>
        <taxon>Heteroconchia</taxon>
        <taxon>Euheterodonta</taxon>
        <taxon>Imparidentia</taxon>
        <taxon>Neoheterodontei</taxon>
        <taxon>Myida</taxon>
        <taxon>Myoidea</taxon>
        <taxon>Myidae</taxon>
        <taxon>Mya</taxon>
    </lineage>
</organism>
<comment type="subcellular location">
    <subcellularLocation>
        <location evidence="1">Nucleus</location>
    </subcellularLocation>
</comment>
<name>A0ABY7DE75_MYAAR</name>
<dbReference type="Pfam" id="PF00076">
    <property type="entry name" value="RRM_1"/>
    <property type="match status" value="2"/>
</dbReference>
<dbReference type="PANTHER" id="PTHR48033">
    <property type="entry name" value="RNA-BINDING (RRM/RBD/RNP MOTIFS) FAMILY PROTEIN"/>
    <property type="match status" value="1"/>
</dbReference>
<dbReference type="Proteomes" id="UP001164746">
    <property type="component" value="Chromosome 2"/>
</dbReference>
<feature type="domain" description="RRM" evidence="5">
    <location>
        <begin position="254"/>
        <end position="321"/>
    </location>
</feature>
<dbReference type="Gene3D" id="3.30.70.330">
    <property type="match status" value="2"/>
</dbReference>
<evidence type="ECO:0000256" key="4">
    <source>
        <dbReference type="SAM" id="MobiDB-lite"/>
    </source>
</evidence>
<dbReference type="PANTHER" id="PTHR48033:SF10">
    <property type="entry name" value="RNA-BINDING PROTEIN SQUID"/>
    <property type="match status" value="1"/>
</dbReference>
<evidence type="ECO:0000256" key="3">
    <source>
        <dbReference type="PROSITE-ProRule" id="PRU00176"/>
    </source>
</evidence>
<evidence type="ECO:0000256" key="1">
    <source>
        <dbReference type="ARBA" id="ARBA00004123"/>
    </source>
</evidence>
<feature type="region of interest" description="Disordered" evidence="4">
    <location>
        <begin position="222"/>
        <end position="254"/>
    </location>
</feature>
<dbReference type="PROSITE" id="PS50102">
    <property type="entry name" value="RRM"/>
    <property type="match status" value="2"/>
</dbReference>
<dbReference type="InterPro" id="IPR035979">
    <property type="entry name" value="RBD_domain_sf"/>
</dbReference>
<dbReference type="EMBL" id="CP111013">
    <property type="protein sequence ID" value="WAQ95228.1"/>
    <property type="molecule type" value="Genomic_DNA"/>
</dbReference>
<keyword evidence="7" id="KW-1185">Reference proteome</keyword>
<proteinExistence type="predicted"/>
<evidence type="ECO:0000256" key="2">
    <source>
        <dbReference type="ARBA" id="ARBA00023242"/>
    </source>
</evidence>
<gene>
    <name evidence="6" type="ORF">MAR_027918</name>
</gene>
<reference evidence="6" key="1">
    <citation type="submission" date="2022-11" db="EMBL/GenBank/DDBJ databases">
        <title>Centuries of genome instability and evolution in soft-shell clam transmissible cancer (bioRxiv).</title>
        <authorList>
            <person name="Hart S.F.M."/>
            <person name="Yonemitsu M.A."/>
            <person name="Giersch R.M."/>
            <person name="Beal B.F."/>
            <person name="Arriagada G."/>
            <person name="Davis B.W."/>
            <person name="Ostrander E.A."/>
            <person name="Goff S.P."/>
            <person name="Metzger M.J."/>
        </authorList>
    </citation>
    <scope>NUCLEOTIDE SEQUENCE</scope>
    <source>
        <strain evidence="6">MELC-2E11</strain>
        <tissue evidence="6">Siphon/mantle</tissue>
    </source>
</reference>
<evidence type="ECO:0000313" key="6">
    <source>
        <dbReference type="EMBL" id="WAQ95228.1"/>
    </source>
</evidence>
<dbReference type="InterPro" id="IPR000504">
    <property type="entry name" value="RRM_dom"/>
</dbReference>
<dbReference type="InterPro" id="IPR012677">
    <property type="entry name" value="Nucleotide-bd_a/b_plait_sf"/>
</dbReference>